<protein>
    <submittedName>
        <fullName evidence="3">Uncharacterized protein</fullName>
    </submittedName>
</protein>
<keyword evidence="1" id="KW-1133">Transmembrane helix</keyword>
<keyword evidence="1" id="KW-0472">Membrane</keyword>
<evidence type="ECO:0000313" key="4">
    <source>
        <dbReference type="Proteomes" id="UP000649151"/>
    </source>
</evidence>
<dbReference type="SUPFAM" id="SSF49785">
    <property type="entry name" value="Galactose-binding domain-like"/>
    <property type="match status" value="1"/>
</dbReference>
<gene>
    <name evidence="3" type="ORF">H8Z77_02385</name>
</gene>
<dbReference type="Gene3D" id="2.60.120.260">
    <property type="entry name" value="Galactose-binding domain-like"/>
    <property type="match status" value="1"/>
</dbReference>
<dbReference type="PANTHER" id="PTHR36848:SF2">
    <property type="entry name" value="SECRETED PROTEIN"/>
    <property type="match status" value="1"/>
</dbReference>
<dbReference type="InterPro" id="IPR008979">
    <property type="entry name" value="Galactose-bd-like_sf"/>
</dbReference>
<keyword evidence="1" id="KW-0812">Transmembrane</keyword>
<evidence type="ECO:0000313" key="3">
    <source>
        <dbReference type="EMBL" id="MBC5786870.1"/>
    </source>
</evidence>
<dbReference type="PANTHER" id="PTHR36848">
    <property type="entry name" value="DNA-BINDING PROTEIN (PUTATIVE SECRETED PROTEIN)-RELATED"/>
    <property type="match status" value="1"/>
</dbReference>
<dbReference type="RefSeq" id="WP_186996062.1">
    <property type="nucleotide sequence ID" value="NZ_JACOQK010000001.1"/>
</dbReference>
<name>A0ABR7IP11_9CLOT</name>
<dbReference type="InterPro" id="IPR053161">
    <property type="entry name" value="Ulvan_degrading_GH"/>
</dbReference>
<keyword evidence="4" id="KW-1185">Reference proteome</keyword>
<dbReference type="Proteomes" id="UP000649151">
    <property type="component" value="Unassembled WGS sequence"/>
</dbReference>
<feature type="signal peptide" evidence="2">
    <location>
        <begin position="1"/>
        <end position="32"/>
    </location>
</feature>
<evidence type="ECO:0000256" key="1">
    <source>
        <dbReference type="SAM" id="Phobius"/>
    </source>
</evidence>
<feature type="transmembrane region" description="Helical" evidence="1">
    <location>
        <begin position="1162"/>
        <end position="1181"/>
    </location>
</feature>
<dbReference type="EMBL" id="JACOQK010000001">
    <property type="protein sequence ID" value="MBC5786870.1"/>
    <property type="molecule type" value="Genomic_DNA"/>
</dbReference>
<feature type="chain" id="PRO_5046742494" evidence="2">
    <location>
        <begin position="33"/>
        <end position="1189"/>
    </location>
</feature>
<evidence type="ECO:0000256" key="2">
    <source>
        <dbReference type="SAM" id="SignalP"/>
    </source>
</evidence>
<proteinExistence type="predicted"/>
<accession>A0ABR7IP11</accession>
<keyword evidence="2" id="KW-0732">Signal</keyword>
<organism evidence="3 4">
    <name type="scientific">Clostridium facile</name>
    <dbReference type="NCBI Taxonomy" id="2763035"/>
    <lineage>
        <taxon>Bacteria</taxon>
        <taxon>Bacillati</taxon>
        <taxon>Bacillota</taxon>
        <taxon>Clostridia</taxon>
        <taxon>Eubacteriales</taxon>
        <taxon>Clostridiaceae</taxon>
        <taxon>Clostridium</taxon>
    </lineage>
</organism>
<dbReference type="Pfam" id="PF17132">
    <property type="entry name" value="Glyco_hydro_106"/>
    <property type="match status" value="1"/>
</dbReference>
<reference evidence="3 4" key="1">
    <citation type="submission" date="2020-08" db="EMBL/GenBank/DDBJ databases">
        <title>Genome public.</title>
        <authorList>
            <person name="Liu C."/>
            <person name="Sun Q."/>
        </authorList>
    </citation>
    <scope>NUCLEOTIDE SEQUENCE [LARGE SCALE GENOMIC DNA]</scope>
    <source>
        <strain evidence="3 4">NSJ-27</strain>
    </source>
</reference>
<comment type="caution">
    <text evidence="3">The sequence shown here is derived from an EMBL/GenBank/DDBJ whole genome shotgun (WGS) entry which is preliminary data.</text>
</comment>
<sequence length="1189" mass="130109">MKRKSKTTGRKMVAVLTSAALLASVGATTVTALESTAVQKGSIIHEFKNPEENSKPMVRYWLPDAAADPEIVADEITSMYEAGYRGVEIAMVPRYSVFDPSEYGFGTEAWRNLLKTIFKTAKSFPTEFRVDLTSTPMWPVSSNMIDPNDDGASKELAHSYTKIIQSGITDLPMPETRVLDSMRCPFVFTDDFLAATVAQVESVDADGNFVLKEDSMKDVSDAVVQLEKTTPAGVPDMNDAYMQQIYDGVTMDLEGGRSTEEQKNQPVTNENIEYVFGDRDRMADTQNYYSIDTSKLGIDLSQINQGGQVQAGDWLLFGFYTRGSGYALGTDSKVVSGGAVIYPINACQENVPYVVDHFSDTGANVTKELWDKYILCDEELAQLIREADCSIFEDSIEILSASPFWSTKYQEYFKQDAGYDLTRYLPYITSAKTCSTDKVSGYDPTKFYGTNSSRYIEDYFTVLSNMYQNLFVGSMLDWCHNDLDALYRTQAYITKGISVDTGAVSLDLDITEGESLAWKTNYDKFRILSGATHIAGKKYVTDEVLATSRGTSIKDNYPYGASYAISWDKAVEKLNDNWVLGVNLMMMHGAAYAEAHTFTSDGTDRLDTQWPGWHPFGANAADPWTNRQPYFEDVNVMTQYMAASQAILQNGLPKMDVLLYAPKTIDSGDDGSTCEIYDQSVLVDALDQGYTYDIVGEAGILHENAVVENKTLVANGPEYKAMVVYNTDTIGAEAAQQMLNFAKQGLPIIFVGGTPARVSGVSADSINSGAVVDGDKIDSDAEVQAIMAEITSFDNVAVIQDVPGVLTQLEQFGISSRVSYPSTQDLRSYCRYDETDGTYYYYFYNGSRDQKSISVPVTMTGEGAPYKLDAWTGEISPIAWYNQSGNQTTTQLDLEYNESAIIAISKNEAEFGAAPKVHVTNTTADNAVVEGNDIVARSEAKGAVTAELSNGSNISCELNPMEEMTLKNWDIAVESWGPSADPNAPATQSDKTTVNFANTGLTSWKNLPATAEQLATLGVESMSYVSGIGHYSTSFQIDSLEEGQGAYLNFEHGNDEVTEIIVNGHDLGGINQSKNIVDIGQYLKEGENTISIKLATPLNNRIQVENPVFQERYEQGYVQDYGLTAVSLVPYDEAVIYTATENGGTNGGNGTSSEGNVQTGDASTIGILAALGAAGVTAYIIRRKRNHNS</sequence>